<keyword evidence="5 7" id="KW-0067">ATP-binding</keyword>
<comment type="caution">
    <text evidence="9">The sequence shown here is derived from an EMBL/GenBank/DDBJ whole genome shotgun (WGS) entry which is preliminary data.</text>
</comment>
<dbReference type="InterPro" id="IPR001412">
    <property type="entry name" value="aa-tRNA-synth_I_CS"/>
</dbReference>
<dbReference type="InterPro" id="IPR000924">
    <property type="entry name" value="Glu/Gln-tRNA-synth"/>
</dbReference>
<dbReference type="Gene3D" id="3.40.50.620">
    <property type="entry name" value="HUPs"/>
    <property type="match status" value="1"/>
</dbReference>
<dbReference type="PANTHER" id="PTHR43311:SF1">
    <property type="entry name" value="GLUTAMYL-Q TRNA(ASP) SYNTHETASE"/>
    <property type="match status" value="1"/>
</dbReference>
<feature type="domain" description="Glutamyl/glutaminyl-tRNA synthetase class Ib catalytic" evidence="8">
    <location>
        <begin position="3"/>
        <end position="280"/>
    </location>
</feature>
<accession>A0A4R3M1U1</accession>
<evidence type="ECO:0000256" key="1">
    <source>
        <dbReference type="ARBA" id="ARBA00022598"/>
    </source>
</evidence>
<reference evidence="9 10" key="1">
    <citation type="submission" date="2019-03" db="EMBL/GenBank/DDBJ databases">
        <title>Genomic Encyclopedia of Type Strains, Phase IV (KMG-IV): sequencing the most valuable type-strain genomes for metagenomic binning, comparative biology and taxonomic classification.</title>
        <authorList>
            <person name="Goeker M."/>
        </authorList>
    </citation>
    <scope>NUCLEOTIDE SEQUENCE [LARGE SCALE GENOMIC DNA]</scope>
    <source>
        <strain evidence="9 10">DSM 9035</strain>
    </source>
</reference>
<dbReference type="Pfam" id="PF00749">
    <property type="entry name" value="tRNA-synt_1c"/>
    <property type="match status" value="1"/>
</dbReference>
<name>A0A4R3M1U1_9HYPH</name>
<dbReference type="Proteomes" id="UP000294664">
    <property type="component" value="Unassembled WGS sequence"/>
</dbReference>
<sequence>MLCRFAPSPNGHLHLGHAFSALVNADAARAAGGRFLLRIEDIDIARSRPEFEAGILEDLRWLEILPDETPRRQSRHVRLYAAALARLEAAGLAYPAFESRAEIARAVIARDIAAPWPRDPDGMPLYPFPRTALSDKERARRRSEGAPFVLRLDMDRAVAEVGGDLSWQEAQGDPLGPPASVMATPAAWGDVVLARRDAPASYHLAVVMDDAEQAISHVIRGADLFHATAVHRLLQALLGLSPPIYHHHRLIRGADGRKLSKSAGAPSLSALRAEGLLPGDIRRCLDLPAGGSTSYPASRT</sequence>
<dbReference type="PANTHER" id="PTHR43311">
    <property type="entry name" value="GLUTAMATE--TRNA LIGASE"/>
    <property type="match status" value="1"/>
</dbReference>
<keyword evidence="7" id="KW-0648">Protein biosynthesis</keyword>
<evidence type="ECO:0000313" key="10">
    <source>
        <dbReference type="Proteomes" id="UP000294664"/>
    </source>
</evidence>
<organism evidence="9 10">
    <name type="scientific">Aquabacter spiritensis</name>
    <dbReference type="NCBI Taxonomy" id="933073"/>
    <lineage>
        <taxon>Bacteria</taxon>
        <taxon>Pseudomonadati</taxon>
        <taxon>Pseudomonadota</taxon>
        <taxon>Alphaproteobacteria</taxon>
        <taxon>Hyphomicrobiales</taxon>
        <taxon>Xanthobacteraceae</taxon>
        <taxon>Aquabacter</taxon>
    </lineage>
</organism>
<keyword evidence="4" id="KW-0862">Zinc</keyword>
<evidence type="ECO:0000256" key="4">
    <source>
        <dbReference type="ARBA" id="ARBA00022833"/>
    </source>
</evidence>
<keyword evidence="1 7" id="KW-0436">Ligase</keyword>
<comment type="similarity">
    <text evidence="7">Belongs to the class-I aminoacyl-tRNA synthetase family.</text>
</comment>
<dbReference type="GO" id="GO:0006424">
    <property type="term" value="P:glutamyl-tRNA aminoacylation"/>
    <property type="evidence" value="ECO:0007669"/>
    <property type="project" value="TreeGrafter"/>
</dbReference>
<dbReference type="GO" id="GO:0005829">
    <property type="term" value="C:cytosol"/>
    <property type="evidence" value="ECO:0007669"/>
    <property type="project" value="TreeGrafter"/>
</dbReference>
<dbReference type="PROSITE" id="PS00178">
    <property type="entry name" value="AA_TRNA_LIGASE_I"/>
    <property type="match status" value="1"/>
</dbReference>
<keyword evidence="10" id="KW-1185">Reference proteome</keyword>
<dbReference type="InterPro" id="IPR049940">
    <property type="entry name" value="GluQ/Sye"/>
</dbReference>
<protein>
    <submittedName>
        <fullName evidence="9">Glutamyl-Q tRNA(Asp) synthetase</fullName>
    </submittedName>
</protein>
<gene>
    <name evidence="9" type="ORF">EDC64_105106</name>
</gene>
<keyword evidence="3 7" id="KW-0547">Nucleotide-binding</keyword>
<dbReference type="GO" id="GO:0004818">
    <property type="term" value="F:glutamate-tRNA ligase activity"/>
    <property type="evidence" value="ECO:0007669"/>
    <property type="project" value="TreeGrafter"/>
</dbReference>
<evidence type="ECO:0000256" key="7">
    <source>
        <dbReference type="RuleBase" id="RU363037"/>
    </source>
</evidence>
<evidence type="ECO:0000256" key="2">
    <source>
        <dbReference type="ARBA" id="ARBA00022723"/>
    </source>
</evidence>
<evidence type="ECO:0000256" key="6">
    <source>
        <dbReference type="ARBA" id="ARBA00023146"/>
    </source>
</evidence>
<dbReference type="EMBL" id="SMAI01000005">
    <property type="protein sequence ID" value="TCT05075.1"/>
    <property type="molecule type" value="Genomic_DNA"/>
</dbReference>
<evidence type="ECO:0000256" key="3">
    <source>
        <dbReference type="ARBA" id="ARBA00022741"/>
    </source>
</evidence>
<proteinExistence type="inferred from homology"/>
<dbReference type="GO" id="GO:0005524">
    <property type="term" value="F:ATP binding"/>
    <property type="evidence" value="ECO:0007669"/>
    <property type="project" value="UniProtKB-KW"/>
</dbReference>
<evidence type="ECO:0000256" key="5">
    <source>
        <dbReference type="ARBA" id="ARBA00022840"/>
    </source>
</evidence>
<dbReference type="SUPFAM" id="SSF52374">
    <property type="entry name" value="Nucleotidylyl transferase"/>
    <property type="match status" value="1"/>
</dbReference>
<dbReference type="InterPro" id="IPR020058">
    <property type="entry name" value="Glu/Gln-tRNA-synth_Ib_cat-dom"/>
</dbReference>
<dbReference type="PRINTS" id="PR00987">
    <property type="entry name" value="TRNASYNTHGLU"/>
</dbReference>
<evidence type="ECO:0000313" key="9">
    <source>
        <dbReference type="EMBL" id="TCT05075.1"/>
    </source>
</evidence>
<keyword evidence="6 7" id="KW-0030">Aminoacyl-tRNA synthetase</keyword>
<evidence type="ECO:0000259" key="8">
    <source>
        <dbReference type="Pfam" id="PF00749"/>
    </source>
</evidence>
<dbReference type="NCBIfam" id="NF004315">
    <property type="entry name" value="PRK05710.1-4"/>
    <property type="match status" value="1"/>
</dbReference>
<dbReference type="AlphaFoldDB" id="A0A4R3M1U1"/>
<dbReference type="InterPro" id="IPR014729">
    <property type="entry name" value="Rossmann-like_a/b/a_fold"/>
</dbReference>
<keyword evidence="2" id="KW-0479">Metal-binding</keyword>